<reference evidence="1 2" key="1">
    <citation type="submission" date="2016-09" db="EMBL/GenBank/DDBJ databases">
        <title>The draft genome of Dichanthelium oligosanthes: A C3 panicoid grass species.</title>
        <authorList>
            <person name="Studer A.J."/>
            <person name="Schnable J.C."/>
            <person name="Brutnell T.P."/>
        </authorList>
    </citation>
    <scope>NUCLEOTIDE SEQUENCE [LARGE SCALE GENOMIC DNA]</scope>
    <source>
        <strain evidence="2">cv. Kellogg 1175</strain>
        <tissue evidence="1">Leaf</tissue>
    </source>
</reference>
<comment type="caution">
    <text evidence="1">The sequence shown here is derived from an EMBL/GenBank/DDBJ whole genome shotgun (WGS) entry which is preliminary data.</text>
</comment>
<protein>
    <submittedName>
        <fullName evidence="1">Uncharacterized protein</fullName>
    </submittedName>
</protein>
<accession>A0A1E5VBU2</accession>
<proteinExistence type="predicted"/>
<sequence length="112" mass="13068">MIQLLPDFRSSGHLTQFTMKGSDPLSFKFVEHRKVDIPFLPFNPLWLNLIELSIICRHQHLPLCHHTTKVSGTWMERFFRRVRYLSKLAGALSTFLLRDQRCSNAVSSFHVA</sequence>
<name>A0A1E5VBU2_9POAL</name>
<dbReference type="Proteomes" id="UP000095767">
    <property type="component" value="Unassembled WGS sequence"/>
</dbReference>
<gene>
    <name evidence="1" type="ORF">BAE44_0016370</name>
</gene>
<dbReference type="EMBL" id="LWDX02044883">
    <property type="protein sequence ID" value="OEL22616.1"/>
    <property type="molecule type" value="Genomic_DNA"/>
</dbReference>
<evidence type="ECO:0000313" key="1">
    <source>
        <dbReference type="EMBL" id="OEL22616.1"/>
    </source>
</evidence>
<organism evidence="1 2">
    <name type="scientific">Dichanthelium oligosanthes</name>
    <dbReference type="NCBI Taxonomy" id="888268"/>
    <lineage>
        <taxon>Eukaryota</taxon>
        <taxon>Viridiplantae</taxon>
        <taxon>Streptophyta</taxon>
        <taxon>Embryophyta</taxon>
        <taxon>Tracheophyta</taxon>
        <taxon>Spermatophyta</taxon>
        <taxon>Magnoliopsida</taxon>
        <taxon>Liliopsida</taxon>
        <taxon>Poales</taxon>
        <taxon>Poaceae</taxon>
        <taxon>PACMAD clade</taxon>
        <taxon>Panicoideae</taxon>
        <taxon>Panicodae</taxon>
        <taxon>Paniceae</taxon>
        <taxon>Dichantheliinae</taxon>
        <taxon>Dichanthelium</taxon>
    </lineage>
</organism>
<dbReference type="AlphaFoldDB" id="A0A1E5VBU2"/>
<evidence type="ECO:0000313" key="2">
    <source>
        <dbReference type="Proteomes" id="UP000095767"/>
    </source>
</evidence>
<keyword evidence="2" id="KW-1185">Reference proteome</keyword>